<dbReference type="Proteomes" id="UP001150569">
    <property type="component" value="Unassembled WGS sequence"/>
</dbReference>
<proteinExistence type="predicted"/>
<dbReference type="OrthoDB" id="2329734at2759"/>
<dbReference type="Pfam" id="PF03357">
    <property type="entry name" value="Snf7"/>
    <property type="match status" value="1"/>
</dbReference>
<feature type="compositionally biased region" description="Acidic residues" evidence="1">
    <location>
        <begin position="214"/>
        <end position="223"/>
    </location>
</feature>
<evidence type="ECO:0000313" key="3">
    <source>
        <dbReference type="Proteomes" id="UP001150569"/>
    </source>
</evidence>
<dbReference type="AlphaFoldDB" id="A0A9W8A072"/>
<evidence type="ECO:0000256" key="1">
    <source>
        <dbReference type="SAM" id="MobiDB-lite"/>
    </source>
</evidence>
<dbReference type="GO" id="GO:0007034">
    <property type="term" value="P:vacuolar transport"/>
    <property type="evidence" value="ECO:0007669"/>
    <property type="project" value="InterPro"/>
</dbReference>
<gene>
    <name evidence="2" type="primary">VPS24_1</name>
    <name evidence="2" type="ORF">IWQ60_007047</name>
</gene>
<protein>
    <submittedName>
        <fullName evidence="2">Vacuolar protein-sorting-associated protein 24</fullName>
    </submittedName>
</protein>
<dbReference type="PANTHER" id="PTHR10476">
    <property type="entry name" value="CHARGED MULTIVESICULAR BODY PROTEIN"/>
    <property type="match status" value="1"/>
</dbReference>
<reference evidence="2" key="1">
    <citation type="submission" date="2022-07" db="EMBL/GenBank/DDBJ databases">
        <title>Phylogenomic reconstructions and comparative analyses of Kickxellomycotina fungi.</title>
        <authorList>
            <person name="Reynolds N.K."/>
            <person name="Stajich J.E."/>
            <person name="Barry K."/>
            <person name="Grigoriev I.V."/>
            <person name="Crous P."/>
            <person name="Smith M.E."/>
        </authorList>
    </citation>
    <scope>NUCLEOTIDE SEQUENCE</scope>
    <source>
        <strain evidence="2">RSA 861</strain>
    </source>
</reference>
<name>A0A9W8A072_9FUNG</name>
<feature type="region of interest" description="Disordered" evidence="1">
    <location>
        <begin position="191"/>
        <end position="223"/>
    </location>
</feature>
<organism evidence="2 3">
    <name type="scientific">Tieghemiomyces parasiticus</name>
    <dbReference type="NCBI Taxonomy" id="78921"/>
    <lineage>
        <taxon>Eukaryota</taxon>
        <taxon>Fungi</taxon>
        <taxon>Fungi incertae sedis</taxon>
        <taxon>Zoopagomycota</taxon>
        <taxon>Kickxellomycotina</taxon>
        <taxon>Dimargaritomycetes</taxon>
        <taxon>Dimargaritales</taxon>
        <taxon>Dimargaritaceae</taxon>
        <taxon>Tieghemiomyces</taxon>
    </lineage>
</organism>
<accession>A0A9W8A072</accession>
<dbReference type="EMBL" id="JANBPT010000450">
    <property type="protein sequence ID" value="KAJ1920265.1"/>
    <property type="molecule type" value="Genomic_DNA"/>
</dbReference>
<dbReference type="InterPro" id="IPR005024">
    <property type="entry name" value="Snf7_fam"/>
</dbReference>
<keyword evidence="3" id="KW-1185">Reference proteome</keyword>
<evidence type="ECO:0000313" key="2">
    <source>
        <dbReference type="EMBL" id="KAJ1920265.1"/>
    </source>
</evidence>
<dbReference type="Gene3D" id="6.10.140.1230">
    <property type="match status" value="1"/>
</dbReference>
<comment type="caution">
    <text evidence="2">The sequence shown here is derived from an EMBL/GenBank/DDBJ whole genome shotgun (WGS) entry which is preliminary data.</text>
</comment>
<sequence length="235" mass="26625">MILKYFQKPKPEELVSHLRLYFLLGREVRKWRQTIQSQQRVLNRQIRNIELEEAKTRKALKTLAKKKDLKSSKILARELVRSGKQRQRIHTSIAQLNSINMELQRQAAMLKVAGHLSKSTEVMHQVNNLVRVPQIAAAVQEMSQEMMKAGIISDMIEDTLDTMDDEGIEDEAEEEVNKVLFEITDGLLGQAGAVGPQLTPAESEVPPSKAAETQETEEEEADLDEMQARLAALRA</sequence>